<name>A0AA87CPM0_PROST</name>
<reference evidence="1 2" key="3">
    <citation type="submission" date="2008-05" db="EMBL/GenBank/DDBJ databases">
        <authorList>
            <person name="Fulton L."/>
            <person name="Clifton S."/>
            <person name="Fulton B."/>
            <person name="Xu J."/>
            <person name="Minx P."/>
            <person name="Pepin K.H."/>
            <person name="Johnson M."/>
            <person name="Thiruvilangam P."/>
            <person name="Bhonagiri V."/>
            <person name="Nash W.E."/>
            <person name="Mardis E.R."/>
            <person name="Wilson R.K."/>
        </authorList>
    </citation>
    <scope>NUCLEOTIDE SEQUENCE [LARGE SCALE GENOMIC DNA]</scope>
    <source>
        <strain evidence="1 2">ATCC 25827</strain>
    </source>
</reference>
<evidence type="ECO:0000313" key="2">
    <source>
        <dbReference type="Proteomes" id="UP000004506"/>
    </source>
</evidence>
<dbReference type="Proteomes" id="UP000004506">
    <property type="component" value="Unassembled WGS sequence"/>
</dbReference>
<reference evidence="2" key="2">
    <citation type="submission" date="2008-04" db="EMBL/GenBank/DDBJ databases">
        <title>Draft genome sequence of Providencia stuartii(ATCC 25827).</title>
        <authorList>
            <person name="Sudarsanam P."/>
            <person name="Ley R."/>
            <person name="Guruge J."/>
            <person name="Turnbaugh P.J."/>
            <person name="Mahowald M."/>
            <person name="Liep D."/>
            <person name="Gordon J."/>
        </authorList>
    </citation>
    <scope>NUCLEOTIDE SEQUENCE [LARGE SCALE GENOMIC DNA]</scope>
    <source>
        <strain evidence="2">ATCC 25827</strain>
    </source>
</reference>
<organism evidence="1 2">
    <name type="scientific">Providencia stuartii ATCC 25827</name>
    <dbReference type="NCBI Taxonomy" id="471874"/>
    <lineage>
        <taxon>Bacteria</taxon>
        <taxon>Pseudomonadati</taxon>
        <taxon>Pseudomonadota</taxon>
        <taxon>Gammaproteobacteria</taxon>
        <taxon>Enterobacterales</taxon>
        <taxon>Morganellaceae</taxon>
        <taxon>Providencia</taxon>
    </lineage>
</organism>
<proteinExistence type="predicted"/>
<protein>
    <submittedName>
        <fullName evidence="1">Uncharacterized protein</fullName>
    </submittedName>
</protein>
<comment type="caution">
    <text evidence="1">The sequence shown here is derived from an EMBL/GenBank/DDBJ whole genome shotgun (WGS) entry which is preliminary data.</text>
</comment>
<sequence length="43" mass="4841">MRRDAANDISDSEKNALIAHNKSTISKLLSINYPDITFRYNGS</sequence>
<gene>
    <name evidence="1" type="ORF">PROSTU_03901</name>
</gene>
<dbReference type="EMBL" id="ABJD02000102">
    <property type="protein sequence ID" value="EDU58169.1"/>
    <property type="molecule type" value="Genomic_DNA"/>
</dbReference>
<evidence type="ECO:0000313" key="1">
    <source>
        <dbReference type="EMBL" id="EDU58169.1"/>
    </source>
</evidence>
<dbReference type="AlphaFoldDB" id="A0AA87CPM0"/>
<reference evidence="2" key="1">
    <citation type="submission" date="2008-04" db="EMBL/GenBank/DDBJ databases">
        <title>Draft genome sequence of Providencia stuartii (ATCC 25827).</title>
        <authorList>
            <person name="Sudarsanam P."/>
            <person name="Ley R."/>
            <person name="Guruge J."/>
            <person name="Turnbaugh P.J."/>
            <person name="Mahowald M."/>
            <person name="Liep D."/>
            <person name="Gordon J."/>
        </authorList>
    </citation>
    <scope>NUCLEOTIDE SEQUENCE [LARGE SCALE GENOMIC DNA]</scope>
    <source>
        <strain evidence="2">ATCC 25827</strain>
    </source>
</reference>
<accession>A0AA87CPM0</accession>